<proteinExistence type="predicted"/>
<gene>
    <name evidence="1" type="ORF">BECKLFY1418A_GA0070994_107112</name>
</gene>
<accession>A0A450UYH1</accession>
<dbReference type="EMBL" id="CAADFH010000071">
    <property type="protein sequence ID" value="VFJ97604.1"/>
    <property type="molecule type" value="Genomic_DNA"/>
</dbReference>
<reference evidence="1" key="1">
    <citation type="submission" date="2019-02" db="EMBL/GenBank/DDBJ databases">
        <authorList>
            <person name="Gruber-Vodicka R. H."/>
            <person name="Seah K. B. B."/>
        </authorList>
    </citation>
    <scope>NUCLEOTIDE SEQUENCE</scope>
    <source>
        <strain evidence="1">BECK_M6</strain>
    </source>
</reference>
<organism evidence="1">
    <name type="scientific">Candidatus Kentrum sp. LFY</name>
    <dbReference type="NCBI Taxonomy" id="2126342"/>
    <lineage>
        <taxon>Bacteria</taxon>
        <taxon>Pseudomonadati</taxon>
        <taxon>Pseudomonadota</taxon>
        <taxon>Gammaproteobacteria</taxon>
        <taxon>Candidatus Kentrum</taxon>
    </lineage>
</organism>
<sequence length="93" mass="10107">MITQQVAGCSLLESEPEYAYTGDGRVNPAGAVQMLPSSVFETFDLAVLLGTDPLTADNYDDYKCEEGDDPSSDGCIMARERLDKAFKEFSGQN</sequence>
<evidence type="ECO:0000313" key="1">
    <source>
        <dbReference type="EMBL" id="VFJ97604.1"/>
    </source>
</evidence>
<name>A0A450UYH1_9GAMM</name>
<dbReference type="AlphaFoldDB" id="A0A450UYH1"/>
<protein>
    <submittedName>
        <fullName evidence="1">Uncharacterized protein</fullName>
    </submittedName>
</protein>